<proteinExistence type="predicted"/>
<dbReference type="EMBL" id="BARU01014646">
    <property type="protein sequence ID" value="GAH35194.1"/>
    <property type="molecule type" value="Genomic_DNA"/>
</dbReference>
<gene>
    <name evidence="1" type="ORF">S03H2_25723</name>
</gene>
<feature type="non-terminal residue" evidence="1">
    <location>
        <position position="1"/>
    </location>
</feature>
<feature type="non-terminal residue" evidence="1">
    <location>
        <position position="144"/>
    </location>
</feature>
<evidence type="ECO:0000313" key="1">
    <source>
        <dbReference type="EMBL" id="GAH35194.1"/>
    </source>
</evidence>
<accession>X1G0S0</accession>
<dbReference type="AlphaFoldDB" id="X1G0S0"/>
<protein>
    <submittedName>
        <fullName evidence="1">Uncharacterized protein</fullName>
    </submittedName>
</protein>
<comment type="caution">
    <text evidence="1">The sequence shown here is derived from an EMBL/GenBank/DDBJ whole genome shotgun (WGS) entry which is preliminary data.</text>
</comment>
<organism evidence="1">
    <name type="scientific">marine sediment metagenome</name>
    <dbReference type="NCBI Taxonomy" id="412755"/>
    <lineage>
        <taxon>unclassified sequences</taxon>
        <taxon>metagenomes</taxon>
        <taxon>ecological metagenomes</taxon>
    </lineage>
</organism>
<reference evidence="1" key="1">
    <citation type="journal article" date="2014" name="Front. Microbiol.">
        <title>High frequency of phylogenetically diverse reductive dehalogenase-homologous genes in deep subseafloor sedimentary metagenomes.</title>
        <authorList>
            <person name="Kawai M."/>
            <person name="Futagami T."/>
            <person name="Toyoda A."/>
            <person name="Takaki Y."/>
            <person name="Nishi S."/>
            <person name="Hori S."/>
            <person name="Arai W."/>
            <person name="Tsubouchi T."/>
            <person name="Morono Y."/>
            <person name="Uchiyama I."/>
            <person name="Ito T."/>
            <person name="Fujiyama A."/>
            <person name="Inagaki F."/>
            <person name="Takami H."/>
        </authorList>
    </citation>
    <scope>NUCLEOTIDE SEQUENCE</scope>
    <source>
        <strain evidence="1">Expedition CK06-06</strain>
    </source>
</reference>
<name>X1G0S0_9ZZZZ</name>
<sequence>CLNTGNRFSWQDTGATHYNWLRQGRKIKIYMGIRKSDTDYYWKWITGRIDAPRFTQEGGKEICTITGRCFMRMLIENRMKQVYWGAQKFFSTHDSQDEYHMPSDCKGVHRAFLDSKDPYDGTNLREISFHSAWTYDWTTNIFLL</sequence>